<dbReference type="Proteomes" id="UP000615446">
    <property type="component" value="Unassembled WGS sequence"/>
</dbReference>
<proteinExistence type="predicted"/>
<dbReference type="InterPro" id="IPR000719">
    <property type="entry name" value="Prot_kinase_dom"/>
</dbReference>
<evidence type="ECO:0000259" key="5">
    <source>
        <dbReference type="PROSITE" id="PS50011"/>
    </source>
</evidence>
<dbReference type="EMBL" id="BLAL01000297">
    <property type="protein sequence ID" value="GET01079.1"/>
    <property type="molecule type" value="Genomic_DNA"/>
</dbReference>
<dbReference type="PRINTS" id="PR00109">
    <property type="entry name" value="TYRKINASE"/>
</dbReference>
<dbReference type="Proteomes" id="UP000247702">
    <property type="component" value="Unassembled WGS sequence"/>
</dbReference>
<dbReference type="AlphaFoldDB" id="A0A2Z6R8W0"/>
<dbReference type="Pfam" id="PF07714">
    <property type="entry name" value="PK_Tyr_Ser-Thr"/>
    <property type="match status" value="1"/>
</dbReference>
<name>A0A2Z6R8W0_9GLOM</name>
<dbReference type="PROSITE" id="PS50011">
    <property type="entry name" value="PROTEIN_KINASE_DOM"/>
    <property type="match status" value="1"/>
</dbReference>
<sequence>MLVMEYADGGNLRNYLKENFSNLTWDDKYMLAYQLACVVLCLHDKGIVHCDLHSGNILVHQETIKLADFGLSKRVRASSNFQDKIYGMIPYIDPKLFKRRKNDNDDQAIQKYSSNEKSDIYSIGVLLWEISSGKPPFHVEGKDYDVDLALDICEGIREEVVPDTPENYLKVYTECWDGEPNNRPTIYQVFNWLKAINTKTGVIENLGPSSINTNDDKCSLNTNRSELHGELSLLMNNFGDMNISKDVKVPLSTNKSELHGELSLLMKNFGEMNTKDIVNISKNLSEKDLV</sequence>
<dbReference type="PANTHER" id="PTHR44329:SF288">
    <property type="entry name" value="MITOGEN-ACTIVATED PROTEIN KINASE KINASE KINASE 20"/>
    <property type="match status" value="1"/>
</dbReference>
<dbReference type="InterPro" id="IPR001245">
    <property type="entry name" value="Ser-Thr/Tyr_kinase_cat_dom"/>
</dbReference>
<reference evidence="7" key="2">
    <citation type="submission" date="2019-10" db="EMBL/GenBank/DDBJ databases">
        <title>Conservation and host-specific expression of non-tandemly repeated heterogenous ribosome RNA gene in arbuscular mycorrhizal fungi.</title>
        <authorList>
            <person name="Maeda T."/>
            <person name="Kobayashi Y."/>
            <person name="Nakagawa T."/>
            <person name="Ezawa T."/>
            <person name="Yamaguchi K."/>
            <person name="Bino T."/>
            <person name="Nishimoto Y."/>
            <person name="Shigenobu S."/>
            <person name="Kawaguchi M."/>
        </authorList>
    </citation>
    <scope>NUCLEOTIDE SEQUENCE</scope>
    <source>
        <strain evidence="7">HR1</strain>
    </source>
</reference>
<keyword evidence="4" id="KW-0067">ATP-binding</keyword>
<dbReference type="SUPFAM" id="SSF56112">
    <property type="entry name" value="Protein kinase-like (PK-like)"/>
    <property type="match status" value="1"/>
</dbReference>
<evidence type="ECO:0000256" key="3">
    <source>
        <dbReference type="ARBA" id="ARBA00022777"/>
    </source>
</evidence>
<evidence type="ECO:0000313" key="8">
    <source>
        <dbReference type="Proteomes" id="UP000247702"/>
    </source>
</evidence>
<comment type="caution">
    <text evidence="6">The sequence shown here is derived from an EMBL/GenBank/DDBJ whole genome shotgun (WGS) entry which is preliminary data.</text>
</comment>
<accession>A0A2Z6R8W0</accession>
<evidence type="ECO:0000313" key="6">
    <source>
        <dbReference type="EMBL" id="GBB89148.1"/>
    </source>
</evidence>
<dbReference type="InterPro" id="IPR051681">
    <property type="entry name" value="Ser/Thr_Kinases-Pseudokinases"/>
</dbReference>
<gene>
    <name evidence="7" type="ORF">RCL2_002750700</name>
    <name evidence="6" type="ORF">RclHR1_15830004</name>
</gene>
<keyword evidence="1" id="KW-0808">Transferase</keyword>
<evidence type="ECO:0000313" key="7">
    <source>
        <dbReference type="EMBL" id="GET01079.1"/>
    </source>
</evidence>
<dbReference type="Gene3D" id="1.10.510.10">
    <property type="entry name" value="Transferase(Phosphotransferase) domain 1"/>
    <property type="match status" value="1"/>
</dbReference>
<dbReference type="InterPro" id="IPR011009">
    <property type="entry name" value="Kinase-like_dom_sf"/>
</dbReference>
<feature type="domain" description="Protein kinase" evidence="5">
    <location>
        <begin position="1"/>
        <end position="196"/>
    </location>
</feature>
<reference evidence="6 8" key="1">
    <citation type="submission" date="2017-11" db="EMBL/GenBank/DDBJ databases">
        <title>The genome of Rhizophagus clarus HR1 reveals common genetic basis of auxotrophy among arbuscular mycorrhizal fungi.</title>
        <authorList>
            <person name="Kobayashi Y."/>
        </authorList>
    </citation>
    <scope>NUCLEOTIDE SEQUENCE [LARGE SCALE GENOMIC DNA]</scope>
    <source>
        <strain evidence="6 8">HR1</strain>
    </source>
</reference>
<dbReference type="PANTHER" id="PTHR44329">
    <property type="entry name" value="SERINE/THREONINE-PROTEIN KINASE TNNI3K-RELATED"/>
    <property type="match status" value="1"/>
</dbReference>
<keyword evidence="8" id="KW-1185">Reference proteome</keyword>
<keyword evidence="3 7" id="KW-0418">Kinase</keyword>
<keyword evidence="2" id="KW-0547">Nucleotide-binding</keyword>
<evidence type="ECO:0000256" key="4">
    <source>
        <dbReference type="ARBA" id="ARBA00022840"/>
    </source>
</evidence>
<dbReference type="GO" id="GO:0005524">
    <property type="term" value="F:ATP binding"/>
    <property type="evidence" value="ECO:0007669"/>
    <property type="project" value="UniProtKB-KW"/>
</dbReference>
<evidence type="ECO:0000256" key="2">
    <source>
        <dbReference type="ARBA" id="ARBA00022741"/>
    </source>
</evidence>
<evidence type="ECO:0000256" key="1">
    <source>
        <dbReference type="ARBA" id="ARBA00022679"/>
    </source>
</evidence>
<dbReference type="EMBL" id="BEXD01000650">
    <property type="protein sequence ID" value="GBB89148.1"/>
    <property type="molecule type" value="Genomic_DNA"/>
</dbReference>
<dbReference type="GO" id="GO:0004674">
    <property type="term" value="F:protein serine/threonine kinase activity"/>
    <property type="evidence" value="ECO:0007669"/>
    <property type="project" value="TreeGrafter"/>
</dbReference>
<dbReference type="OrthoDB" id="10261027at2759"/>
<organism evidence="6 8">
    <name type="scientific">Rhizophagus clarus</name>
    <dbReference type="NCBI Taxonomy" id="94130"/>
    <lineage>
        <taxon>Eukaryota</taxon>
        <taxon>Fungi</taxon>
        <taxon>Fungi incertae sedis</taxon>
        <taxon>Mucoromycota</taxon>
        <taxon>Glomeromycotina</taxon>
        <taxon>Glomeromycetes</taxon>
        <taxon>Glomerales</taxon>
        <taxon>Glomeraceae</taxon>
        <taxon>Rhizophagus</taxon>
    </lineage>
</organism>
<protein>
    <submittedName>
        <fullName evidence="7">Kinase-like domain-containing protein</fullName>
    </submittedName>
</protein>